<keyword evidence="3 7" id="KW-0479">Metal-binding</keyword>
<evidence type="ECO:0000256" key="1">
    <source>
        <dbReference type="ARBA" id="ARBA00006040"/>
    </source>
</evidence>
<dbReference type="Gene3D" id="1.10.1370.10">
    <property type="entry name" value="Neurolysin, domain 3"/>
    <property type="match status" value="1"/>
</dbReference>
<dbReference type="SUPFAM" id="SSF55486">
    <property type="entry name" value="Metalloproteases ('zincins'), catalytic domain"/>
    <property type="match status" value="1"/>
</dbReference>
<dbReference type="InterPro" id="IPR024080">
    <property type="entry name" value="Neurolysin/TOP_N"/>
</dbReference>
<evidence type="ECO:0000256" key="5">
    <source>
        <dbReference type="ARBA" id="ARBA00022833"/>
    </source>
</evidence>
<dbReference type="OrthoDB" id="534666at2759"/>
<sequence>MFDAEPFTPPQAAPSFIATPNSIISDAKRIIAHIGSIQDGIIRNETVKTATFSSVVLPLAHAEDTRRLESNILCFYRDVSPDAELRKASNEAHQLIIEFDLESSMRQDLFQLYDAIVRKNEDLDPESDRLLKRQHQNFLRNGLGLSREQQRQRFKEIGVRLNQLKQVFRTNQMAKSDGIWFSRTELEGLSKHVLDSLEQENDGKLWLTFEYHHLIPTLRYVKQSETRKQCYIGFENKCKANVAVFNETIVLRDEAARLLGYPNHATFRVEEKMVKTAERANRFLSELRSKLSDYGLRELERLKAVKKKDLGVRGVQTDDRFYLWETEFYKNLLVEQEYQVDQRKIAEYFPLAQVLSGLLDVFELLFGLRFEEFVEEDKKKDIVWHEDVRPFAIWNSEDEGGDFVGYLYMDLFVREGKLEQPFNVNLQPGFSRADGTCHRPSTALICSFPKGQTTRSTLLTHPELITLFHELGHGIHDLVSVTQHSHFHGTNVALDFGEAPSQMLEHWCWNSETLKSLSYHYATSEKIPEDMLQNLLRTRYVHSALFHLRTLQLSTFDLMVHQPSTHEEIKNMNTSIAWNTVRKKIMQIDGPEVLGQGYAWGHGQGNFGHAMDEYDAGMYSYLYAQVIADDLFATGFAPNPMDSQAGRKYRHAVLEKGGSQDEMATVVGFLGREPSMDAFYKNLGVI</sequence>
<keyword evidence="6 7" id="KW-0482">Metalloprotease</keyword>
<reference evidence="9" key="1">
    <citation type="journal article" date="2020" name="Stud. Mycol.">
        <title>101 Dothideomycetes genomes: a test case for predicting lifestyles and emergence of pathogens.</title>
        <authorList>
            <person name="Haridas S."/>
            <person name="Albert R."/>
            <person name="Binder M."/>
            <person name="Bloem J."/>
            <person name="Labutti K."/>
            <person name="Salamov A."/>
            <person name="Andreopoulos B."/>
            <person name="Baker S."/>
            <person name="Barry K."/>
            <person name="Bills G."/>
            <person name="Bluhm B."/>
            <person name="Cannon C."/>
            <person name="Castanera R."/>
            <person name="Culley D."/>
            <person name="Daum C."/>
            <person name="Ezra D."/>
            <person name="Gonzalez J."/>
            <person name="Henrissat B."/>
            <person name="Kuo A."/>
            <person name="Liang C."/>
            <person name="Lipzen A."/>
            <person name="Lutzoni F."/>
            <person name="Magnuson J."/>
            <person name="Mondo S."/>
            <person name="Nolan M."/>
            <person name="Ohm R."/>
            <person name="Pangilinan J."/>
            <person name="Park H.-J."/>
            <person name="Ramirez L."/>
            <person name="Alfaro M."/>
            <person name="Sun H."/>
            <person name="Tritt A."/>
            <person name="Yoshinaga Y."/>
            <person name="Zwiers L.-H."/>
            <person name="Turgeon B."/>
            <person name="Goodwin S."/>
            <person name="Spatafora J."/>
            <person name="Crous P."/>
            <person name="Grigoriev I."/>
        </authorList>
    </citation>
    <scope>NUCLEOTIDE SEQUENCE</scope>
    <source>
        <strain evidence="9">CBS 122681</strain>
    </source>
</reference>
<keyword evidence="2 7" id="KW-0645">Protease</keyword>
<dbReference type="GO" id="GO:0004222">
    <property type="term" value="F:metalloendopeptidase activity"/>
    <property type="evidence" value="ECO:0007669"/>
    <property type="project" value="InterPro"/>
</dbReference>
<dbReference type="GO" id="GO:0006508">
    <property type="term" value="P:proteolysis"/>
    <property type="evidence" value="ECO:0007669"/>
    <property type="project" value="UniProtKB-KW"/>
</dbReference>
<evidence type="ECO:0000256" key="6">
    <source>
        <dbReference type="ARBA" id="ARBA00023049"/>
    </source>
</evidence>
<evidence type="ECO:0000256" key="4">
    <source>
        <dbReference type="ARBA" id="ARBA00022801"/>
    </source>
</evidence>
<keyword evidence="10" id="KW-1185">Reference proteome</keyword>
<proteinExistence type="inferred from homology"/>
<keyword evidence="4 7" id="KW-0378">Hydrolase</keyword>
<dbReference type="Pfam" id="PF01432">
    <property type="entry name" value="Peptidase_M3"/>
    <property type="match status" value="1"/>
</dbReference>
<evidence type="ECO:0000256" key="2">
    <source>
        <dbReference type="ARBA" id="ARBA00022670"/>
    </source>
</evidence>
<dbReference type="Proteomes" id="UP000799324">
    <property type="component" value="Unassembled WGS sequence"/>
</dbReference>
<dbReference type="InterPro" id="IPR024079">
    <property type="entry name" value="MetalloPept_cat_dom_sf"/>
</dbReference>
<keyword evidence="5 7" id="KW-0862">Zinc</keyword>
<dbReference type="GO" id="GO:0005758">
    <property type="term" value="C:mitochondrial intermembrane space"/>
    <property type="evidence" value="ECO:0007669"/>
    <property type="project" value="TreeGrafter"/>
</dbReference>
<dbReference type="GO" id="GO:0006518">
    <property type="term" value="P:peptide metabolic process"/>
    <property type="evidence" value="ECO:0007669"/>
    <property type="project" value="TreeGrafter"/>
</dbReference>
<name>A0A6A6SU28_9PLEO</name>
<dbReference type="PANTHER" id="PTHR11804:SF84">
    <property type="entry name" value="SACCHAROLYSIN"/>
    <property type="match status" value="1"/>
</dbReference>
<dbReference type="FunFam" id="3.40.390.10:FF:000074">
    <property type="entry name" value="Metalloprotease"/>
    <property type="match status" value="1"/>
</dbReference>
<dbReference type="InterPro" id="IPR001567">
    <property type="entry name" value="Pept_M3A_M3B_dom"/>
</dbReference>
<dbReference type="InterPro" id="IPR024077">
    <property type="entry name" value="Neurolysin/TOP_dom2"/>
</dbReference>
<feature type="domain" description="Peptidase M3A/M3B catalytic" evidence="8">
    <location>
        <begin position="218"/>
        <end position="684"/>
    </location>
</feature>
<evidence type="ECO:0000259" key="8">
    <source>
        <dbReference type="Pfam" id="PF01432"/>
    </source>
</evidence>
<dbReference type="AlphaFoldDB" id="A0A6A6SU28"/>
<evidence type="ECO:0000313" key="9">
    <source>
        <dbReference type="EMBL" id="KAF2651276.1"/>
    </source>
</evidence>
<comment type="cofactor">
    <cofactor evidence="7">
        <name>Zn(2+)</name>
        <dbReference type="ChEBI" id="CHEBI:29105"/>
    </cofactor>
    <text evidence="7">Binds 1 zinc ion.</text>
</comment>
<gene>
    <name evidence="9" type="ORF">K491DRAFT_770640</name>
</gene>
<dbReference type="GO" id="GO:0046872">
    <property type="term" value="F:metal ion binding"/>
    <property type="evidence" value="ECO:0007669"/>
    <property type="project" value="UniProtKB-UniRule"/>
</dbReference>
<organism evidence="9 10">
    <name type="scientific">Lophiostoma macrostomum CBS 122681</name>
    <dbReference type="NCBI Taxonomy" id="1314788"/>
    <lineage>
        <taxon>Eukaryota</taxon>
        <taxon>Fungi</taxon>
        <taxon>Dikarya</taxon>
        <taxon>Ascomycota</taxon>
        <taxon>Pezizomycotina</taxon>
        <taxon>Dothideomycetes</taxon>
        <taxon>Pleosporomycetidae</taxon>
        <taxon>Pleosporales</taxon>
        <taxon>Lophiostomataceae</taxon>
        <taxon>Lophiostoma</taxon>
    </lineage>
</organism>
<evidence type="ECO:0000256" key="3">
    <source>
        <dbReference type="ARBA" id="ARBA00022723"/>
    </source>
</evidence>
<protein>
    <submittedName>
        <fullName evidence="9">Thimet oligopeptidase</fullName>
    </submittedName>
</protein>
<accession>A0A6A6SU28</accession>
<dbReference type="CDD" id="cd06455">
    <property type="entry name" value="M3A_TOP"/>
    <property type="match status" value="1"/>
</dbReference>
<comment type="similarity">
    <text evidence="1 7">Belongs to the peptidase M3 family.</text>
</comment>
<dbReference type="Gene3D" id="3.40.390.10">
    <property type="entry name" value="Collagenase (Catalytic Domain)"/>
    <property type="match status" value="1"/>
</dbReference>
<evidence type="ECO:0000313" key="10">
    <source>
        <dbReference type="Proteomes" id="UP000799324"/>
    </source>
</evidence>
<dbReference type="EMBL" id="MU004430">
    <property type="protein sequence ID" value="KAF2651276.1"/>
    <property type="molecule type" value="Genomic_DNA"/>
</dbReference>
<dbReference type="Gene3D" id="1.20.1050.40">
    <property type="entry name" value="Endopeptidase. Chain P, domain 1"/>
    <property type="match status" value="1"/>
</dbReference>
<dbReference type="InterPro" id="IPR045090">
    <property type="entry name" value="Pept_M3A_M3B"/>
</dbReference>
<evidence type="ECO:0000256" key="7">
    <source>
        <dbReference type="RuleBase" id="RU003435"/>
    </source>
</evidence>
<dbReference type="PANTHER" id="PTHR11804">
    <property type="entry name" value="PROTEASE M3 THIMET OLIGOPEPTIDASE-RELATED"/>
    <property type="match status" value="1"/>
</dbReference>